<name>A0ABY1ECA8_9MICO</name>
<keyword evidence="1" id="KW-0732">Signal</keyword>
<keyword evidence="3" id="KW-1185">Reference proteome</keyword>
<proteinExistence type="predicted"/>
<protein>
    <submittedName>
        <fullName evidence="2">Uncharacterized protein</fullName>
    </submittedName>
</protein>
<evidence type="ECO:0000313" key="2">
    <source>
        <dbReference type="EMBL" id="SFH42685.1"/>
    </source>
</evidence>
<sequence length="112" mass="12102">MNKKRKYSLLALAGGLLLAMSTSTAAQAATIQLGSINCGQAYAPYAHILSDTSGSTIQHVHRRSATQTTTFTYSNSLRTVRTSSSNFTTENSSYIYFSSNAIIHGYSTFCDT</sequence>
<reference evidence="2 3" key="1">
    <citation type="submission" date="2016-10" db="EMBL/GenBank/DDBJ databases">
        <authorList>
            <person name="Varghese N."/>
            <person name="Submissions S."/>
        </authorList>
    </citation>
    <scope>NUCLEOTIDE SEQUENCE [LARGE SCALE GENOMIC DNA]</scope>
    <source>
        <strain evidence="2 3">GMCC 1.11211</strain>
    </source>
</reference>
<evidence type="ECO:0000313" key="3">
    <source>
        <dbReference type="Proteomes" id="UP000199681"/>
    </source>
</evidence>
<comment type="caution">
    <text evidence="2">The sequence shown here is derived from an EMBL/GenBank/DDBJ whole genome shotgun (WGS) entry which is preliminary data.</text>
</comment>
<feature type="chain" id="PRO_5046052858" evidence="1">
    <location>
        <begin position="29"/>
        <end position="112"/>
    </location>
</feature>
<organism evidence="2 3">
    <name type="scientific">Cryobacterium levicorallinum</name>
    <dbReference type="NCBI Taxonomy" id="995038"/>
    <lineage>
        <taxon>Bacteria</taxon>
        <taxon>Bacillati</taxon>
        <taxon>Actinomycetota</taxon>
        <taxon>Actinomycetes</taxon>
        <taxon>Micrococcales</taxon>
        <taxon>Microbacteriaceae</taxon>
        <taxon>Cryobacterium</taxon>
    </lineage>
</organism>
<dbReference type="EMBL" id="FOPW01000005">
    <property type="protein sequence ID" value="SFH42685.1"/>
    <property type="molecule type" value="Genomic_DNA"/>
</dbReference>
<gene>
    <name evidence="2" type="ORF">SAMN05216274_10531</name>
</gene>
<evidence type="ECO:0000256" key="1">
    <source>
        <dbReference type="SAM" id="SignalP"/>
    </source>
</evidence>
<feature type="signal peptide" evidence="1">
    <location>
        <begin position="1"/>
        <end position="28"/>
    </location>
</feature>
<dbReference type="Proteomes" id="UP000199681">
    <property type="component" value="Unassembled WGS sequence"/>
</dbReference>
<accession>A0ABY1ECA8</accession>